<dbReference type="EMBL" id="BMYU01000005">
    <property type="protein sequence ID" value="GGX43050.1"/>
    <property type="molecule type" value="Genomic_DNA"/>
</dbReference>
<keyword evidence="2" id="KW-1185">Reference proteome</keyword>
<comment type="caution">
    <text evidence="1">The sequence shown here is derived from an EMBL/GenBank/DDBJ whole genome shotgun (WGS) entry which is preliminary data.</text>
</comment>
<proteinExistence type="predicted"/>
<organism evidence="1 2">
    <name type="scientific">Undibacterium squillarum</name>
    <dbReference type="NCBI Taxonomy" id="1131567"/>
    <lineage>
        <taxon>Bacteria</taxon>
        <taxon>Pseudomonadati</taxon>
        <taxon>Pseudomonadota</taxon>
        <taxon>Betaproteobacteria</taxon>
        <taxon>Burkholderiales</taxon>
        <taxon>Oxalobacteraceae</taxon>
        <taxon>Undibacterium</taxon>
    </lineage>
</organism>
<dbReference type="RefSeq" id="WP_189357236.1">
    <property type="nucleotide sequence ID" value="NZ_BMYU01000005.1"/>
</dbReference>
<gene>
    <name evidence="1" type="ORF">GCM10010946_21880</name>
</gene>
<accession>A0ABQ2Y0E6</accession>
<reference evidence="2" key="1">
    <citation type="journal article" date="2019" name="Int. J. Syst. Evol. Microbiol.">
        <title>The Global Catalogue of Microorganisms (GCM) 10K type strain sequencing project: providing services to taxonomists for standard genome sequencing and annotation.</title>
        <authorList>
            <consortium name="The Broad Institute Genomics Platform"/>
            <consortium name="The Broad Institute Genome Sequencing Center for Infectious Disease"/>
            <person name="Wu L."/>
            <person name="Ma J."/>
        </authorList>
    </citation>
    <scope>NUCLEOTIDE SEQUENCE [LARGE SCALE GENOMIC DNA]</scope>
    <source>
        <strain evidence="2">KCTC 23917</strain>
    </source>
</reference>
<protein>
    <submittedName>
        <fullName evidence="1">Uncharacterized protein</fullName>
    </submittedName>
</protein>
<evidence type="ECO:0000313" key="1">
    <source>
        <dbReference type="EMBL" id="GGX43050.1"/>
    </source>
</evidence>
<evidence type="ECO:0000313" key="2">
    <source>
        <dbReference type="Proteomes" id="UP000653343"/>
    </source>
</evidence>
<name>A0ABQ2Y0E6_9BURK</name>
<sequence>MPLNFAIRNGNNGVIQIGIDFFNLQMVNKGLLQIPASSSDMSFVDVTVSAESPIICIRPTQRYVALVKVQKTGNQYTYTFGSWSQSGVAAEAVQWYLFDRVPVNAQKGVVMVRNPNTGELVFNSNFPVMRVAAIAPLPSAALTQQAASIDAGVGGTYAVCISQGRIEHTSQSKGVGLGFDGQLWVEGVKMSGNGAVTSALLRQRDSAGVRFASGTGGQMMLIDVAGL</sequence>
<dbReference type="Proteomes" id="UP000653343">
    <property type="component" value="Unassembled WGS sequence"/>
</dbReference>